<reference evidence="3" key="1">
    <citation type="journal article" date="2014" name="Science">
        <title>Ancient hybridizations among the ancestral genomes of bread wheat.</title>
        <authorList>
            <consortium name="International Wheat Genome Sequencing Consortium,"/>
            <person name="Marcussen T."/>
            <person name="Sandve S.R."/>
            <person name="Heier L."/>
            <person name="Spannagl M."/>
            <person name="Pfeifer M."/>
            <person name="Jakobsen K.S."/>
            <person name="Wulff B.B."/>
            <person name="Steuernagel B."/>
            <person name="Mayer K.F."/>
            <person name="Olsen O.A."/>
        </authorList>
    </citation>
    <scope>NUCLEOTIDE SEQUENCE [LARGE SCALE GENOMIC DNA]</scope>
    <source>
        <strain evidence="3">cv. AL8/78</strain>
    </source>
</reference>
<feature type="repeat" description="TPR" evidence="1">
    <location>
        <begin position="59"/>
        <end position="92"/>
    </location>
</feature>
<reference evidence="2" key="4">
    <citation type="submission" date="2019-03" db="UniProtKB">
        <authorList>
            <consortium name="EnsemblPlants"/>
        </authorList>
    </citation>
    <scope>IDENTIFICATION</scope>
</reference>
<dbReference type="PROSITE" id="PS50005">
    <property type="entry name" value="TPR"/>
    <property type="match status" value="1"/>
</dbReference>
<dbReference type="PANTHER" id="PTHR46224">
    <property type="entry name" value="ANKYRIN REPEAT FAMILY PROTEIN"/>
    <property type="match status" value="1"/>
</dbReference>
<dbReference type="Gene3D" id="1.25.40.10">
    <property type="entry name" value="Tetratricopeptide repeat domain"/>
    <property type="match status" value="1"/>
</dbReference>
<evidence type="ECO:0000313" key="3">
    <source>
        <dbReference type="Proteomes" id="UP000015105"/>
    </source>
</evidence>
<name>A0A453H133_AEGTS</name>
<sequence>CGTTPIEIVADSGRRELVDILFPYTKPVQCVPSWSVDGIITHVKSKHLKDKDKVGQDKKAELKSLGAKAVEEKDYAGASKFYSEAIKVDPEDATLYSNRSLCHLKSGQAHDALADAIACVNVQPDWAKGYYRKGAALMSLKECKEACDAFLAGGKLNPASVEIHDAFWEAIEAMKKQHSDRQSAGPV</sequence>
<evidence type="ECO:0000313" key="2">
    <source>
        <dbReference type="EnsemblPlants" id="AET4Gv20036500.15"/>
    </source>
</evidence>
<dbReference type="SMART" id="SM00028">
    <property type="entry name" value="TPR"/>
    <property type="match status" value="3"/>
</dbReference>
<dbReference type="SUPFAM" id="SSF48452">
    <property type="entry name" value="TPR-like"/>
    <property type="match status" value="1"/>
</dbReference>
<keyword evidence="1" id="KW-0802">TPR repeat</keyword>
<reference evidence="2" key="5">
    <citation type="journal article" date="2021" name="G3 (Bethesda)">
        <title>Aegilops tauschii genome assembly Aet v5.0 features greater sequence contiguity and improved annotation.</title>
        <authorList>
            <person name="Wang L."/>
            <person name="Zhu T."/>
            <person name="Rodriguez J.C."/>
            <person name="Deal K.R."/>
            <person name="Dubcovsky J."/>
            <person name="McGuire P.E."/>
            <person name="Lux T."/>
            <person name="Spannagl M."/>
            <person name="Mayer K.F.X."/>
            <person name="Baldrich P."/>
            <person name="Meyers B.C."/>
            <person name="Huo N."/>
            <person name="Gu Y.Q."/>
            <person name="Zhou H."/>
            <person name="Devos K.M."/>
            <person name="Bennetzen J.L."/>
            <person name="Unver T."/>
            <person name="Budak H."/>
            <person name="Gulick P.J."/>
            <person name="Galiba G."/>
            <person name="Kalapos B."/>
            <person name="Nelson D.R."/>
            <person name="Li P."/>
            <person name="You F.M."/>
            <person name="Luo M.C."/>
            <person name="Dvorak J."/>
        </authorList>
    </citation>
    <scope>NUCLEOTIDE SEQUENCE [LARGE SCALE GENOMIC DNA]</scope>
    <source>
        <strain evidence="2">cv. AL8/78</strain>
    </source>
</reference>
<organism evidence="2 3">
    <name type="scientific">Aegilops tauschii subsp. strangulata</name>
    <name type="common">Goatgrass</name>
    <dbReference type="NCBI Taxonomy" id="200361"/>
    <lineage>
        <taxon>Eukaryota</taxon>
        <taxon>Viridiplantae</taxon>
        <taxon>Streptophyta</taxon>
        <taxon>Embryophyta</taxon>
        <taxon>Tracheophyta</taxon>
        <taxon>Spermatophyta</taxon>
        <taxon>Magnoliopsida</taxon>
        <taxon>Liliopsida</taxon>
        <taxon>Poales</taxon>
        <taxon>Poaceae</taxon>
        <taxon>BOP clade</taxon>
        <taxon>Pooideae</taxon>
        <taxon>Triticodae</taxon>
        <taxon>Triticeae</taxon>
        <taxon>Triticinae</taxon>
        <taxon>Aegilops</taxon>
    </lineage>
</organism>
<evidence type="ECO:0000256" key="1">
    <source>
        <dbReference type="PROSITE-ProRule" id="PRU00339"/>
    </source>
</evidence>
<proteinExistence type="predicted"/>
<dbReference type="InterPro" id="IPR011990">
    <property type="entry name" value="TPR-like_helical_dom_sf"/>
</dbReference>
<reference evidence="3" key="2">
    <citation type="journal article" date="2017" name="Nat. Plants">
        <title>The Aegilops tauschii genome reveals multiple impacts of transposons.</title>
        <authorList>
            <person name="Zhao G."/>
            <person name="Zou C."/>
            <person name="Li K."/>
            <person name="Wang K."/>
            <person name="Li T."/>
            <person name="Gao L."/>
            <person name="Zhang X."/>
            <person name="Wang H."/>
            <person name="Yang Z."/>
            <person name="Liu X."/>
            <person name="Jiang W."/>
            <person name="Mao L."/>
            <person name="Kong X."/>
            <person name="Jiao Y."/>
            <person name="Jia J."/>
        </authorList>
    </citation>
    <scope>NUCLEOTIDE SEQUENCE [LARGE SCALE GENOMIC DNA]</scope>
    <source>
        <strain evidence="3">cv. AL8/78</strain>
    </source>
</reference>
<keyword evidence="3" id="KW-1185">Reference proteome</keyword>
<dbReference type="Gramene" id="AET4Gv20036500.15">
    <property type="protein sequence ID" value="AET4Gv20036500.15"/>
    <property type="gene ID" value="AET4Gv20036500"/>
</dbReference>
<dbReference type="Proteomes" id="UP000015105">
    <property type="component" value="Chromosome 4D"/>
</dbReference>
<dbReference type="InterPro" id="IPR051616">
    <property type="entry name" value="Cul2-RING_E3_ligase_SR"/>
</dbReference>
<dbReference type="AlphaFoldDB" id="A0A453H133"/>
<accession>A0A453H133</accession>
<dbReference type="PANTHER" id="PTHR46224:SF19">
    <property type="entry name" value="OS03G0680200 PROTEIN"/>
    <property type="match status" value="1"/>
</dbReference>
<protein>
    <submittedName>
        <fullName evidence="2">Uncharacterized protein</fullName>
    </submittedName>
</protein>
<dbReference type="InterPro" id="IPR019734">
    <property type="entry name" value="TPR_rpt"/>
</dbReference>
<reference evidence="2" key="3">
    <citation type="journal article" date="2017" name="Nature">
        <title>Genome sequence of the progenitor of the wheat D genome Aegilops tauschii.</title>
        <authorList>
            <person name="Luo M.C."/>
            <person name="Gu Y.Q."/>
            <person name="Puiu D."/>
            <person name="Wang H."/>
            <person name="Twardziok S.O."/>
            <person name="Deal K.R."/>
            <person name="Huo N."/>
            <person name="Zhu T."/>
            <person name="Wang L."/>
            <person name="Wang Y."/>
            <person name="McGuire P.E."/>
            <person name="Liu S."/>
            <person name="Long H."/>
            <person name="Ramasamy R.K."/>
            <person name="Rodriguez J.C."/>
            <person name="Van S.L."/>
            <person name="Yuan L."/>
            <person name="Wang Z."/>
            <person name="Xia Z."/>
            <person name="Xiao L."/>
            <person name="Anderson O.D."/>
            <person name="Ouyang S."/>
            <person name="Liang Y."/>
            <person name="Zimin A.V."/>
            <person name="Pertea G."/>
            <person name="Qi P."/>
            <person name="Bennetzen J.L."/>
            <person name="Dai X."/>
            <person name="Dawson M.W."/>
            <person name="Muller H.G."/>
            <person name="Kugler K."/>
            <person name="Rivarola-Duarte L."/>
            <person name="Spannagl M."/>
            <person name="Mayer K.F.X."/>
            <person name="Lu F.H."/>
            <person name="Bevan M.W."/>
            <person name="Leroy P."/>
            <person name="Li P."/>
            <person name="You F.M."/>
            <person name="Sun Q."/>
            <person name="Liu Z."/>
            <person name="Lyons E."/>
            <person name="Wicker T."/>
            <person name="Salzberg S.L."/>
            <person name="Devos K.M."/>
            <person name="Dvorak J."/>
        </authorList>
    </citation>
    <scope>NUCLEOTIDE SEQUENCE [LARGE SCALE GENOMIC DNA]</scope>
    <source>
        <strain evidence="2">cv. AL8/78</strain>
    </source>
</reference>
<dbReference type="EnsemblPlants" id="AET4Gv20036500.15">
    <property type="protein sequence ID" value="AET4Gv20036500.15"/>
    <property type="gene ID" value="AET4Gv20036500"/>
</dbReference>